<evidence type="ECO:0000313" key="2">
    <source>
        <dbReference type="Proteomes" id="UP001390339"/>
    </source>
</evidence>
<reference evidence="1 2" key="1">
    <citation type="journal article" date="2024" name="IMA Fungus">
        <title>Apiospora arundinis, a panoply of carbohydrate-active enzymes and secondary metabolites.</title>
        <authorList>
            <person name="Sorensen T."/>
            <person name="Petersen C."/>
            <person name="Muurmann A.T."/>
            <person name="Christiansen J.V."/>
            <person name="Brundto M.L."/>
            <person name="Overgaard C.K."/>
            <person name="Boysen A.T."/>
            <person name="Wollenberg R.D."/>
            <person name="Larsen T.O."/>
            <person name="Sorensen J.L."/>
            <person name="Nielsen K.L."/>
            <person name="Sondergaard T.E."/>
        </authorList>
    </citation>
    <scope>NUCLEOTIDE SEQUENCE [LARGE SCALE GENOMIC DNA]</scope>
    <source>
        <strain evidence="1 2">AAU 773</strain>
    </source>
</reference>
<sequence length="75" mass="8073">MNADRIWAVLASTRDPSSTLVNLGTIANVNENLLSFASDAAMWEFDRVATSIMGGAFAALAKGDNFQGYFVHGYL</sequence>
<gene>
    <name evidence="1" type="ORF">PGQ11_004123</name>
</gene>
<evidence type="ECO:0000313" key="1">
    <source>
        <dbReference type="EMBL" id="KAK8873609.1"/>
    </source>
</evidence>
<keyword evidence="2" id="KW-1185">Reference proteome</keyword>
<dbReference type="Proteomes" id="UP001390339">
    <property type="component" value="Unassembled WGS sequence"/>
</dbReference>
<name>A0ABR2J758_9PEZI</name>
<protein>
    <recommendedName>
        <fullName evidence="3">Polyketide synthase</fullName>
    </recommendedName>
</protein>
<proteinExistence type="predicted"/>
<organism evidence="1 2">
    <name type="scientific">Apiospora arundinis</name>
    <dbReference type="NCBI Taxonomy" id="335852"/>
    <lineage>
        <taxon>Eukaryota</taxon>
        <taxon>Fungi</taxon>
        <taxon>Dikarya</taxon>
        <taxon>Ascomycota</taxon>
        <taxon>Pezizomycotina</taxon>
        <taxon>Sordariomycetes</taxon>
        <taxon>Xylariomycetidae</taxon>
        <taxon>Amphisphaeriales</taxon>
        <taxon>Apiosporaceae</taxon>
        <taxon>Apiospora</taxon>
    </lineage>
</organism>
<comment type="caution">
    <text evidence="1">The sequence shown here is derived from an EMBL/GenBank/DDBJ whole genome shotgun (WGS) entry which is preliminary data.</text>
</comment>
<evidence type="ECO:0008006" key="3">
    <source>
        <dbReference type="Google" id="ProtNLM"/>
    </source>
</evidence>
<accession>A0ABR2J758</accession>
<dbReference type="EMBL" id="JAPCWZ010000003">
    <property type="protein sequence ID" value="KAK8873609.1"/>
    <property type="molecule type" value="Genomic_DNA"/>
</dbReference>